<dbReference type="Pfam" id="PF21976">
    <property type="entry name" value="SMIM43"/>
    <property type="match status" value="1"/>
</dbReference>
<reference evidence="2" key="3">
    <citation type="submission" date="2025-09" db="UniProtKB">
        <authorList>
            <consortium name="Ensembl"/>
        </authorList>
    </citation>
    <scope>IDENTIFICATION</scope>
</reference>
<keyword evidence="1" id="KW-0812">Transmembrane</keyword>
<dbReference type="Proteomes" id="UP000007648">
    <property type="component" value="Unassembled WGS sequence"/>
</dbReference>
<dbReference type="InterPro" id="IPR054149">
    <property type="entry name" value="SMIM43"/>
</dbReference>
<reference evidence="2" key="2">
    <citation type="submission" date="2025-08" db="UniProtKB">
        <authorList>
            <consortium name="Ensembl"/>
        </authorList>
    </citation>
    <scope>IDENTIFICATION</scope>
</reference>
<name>A0A7N4UYY3_SARHA</name>
<keyword evidence="1" id="KW-0472">Membrane</keyword>
<proteinExistence type="predicted"/>
<organism evidence="2 3">
    <name type="scientific">Sarcophilus harrisii</name>
    <name type="common">Tasmanian devil</name>
    <name type="synonym">Sarcophilus laniarius</name>
    <dbReference type="NCBI Taxonomy" id="9305"/>
    <lineage>
        <taxon>Eukaryota</taxon>
        <taxon>Metazoa</taxon>
        <taxon>Chordata</taxon>
        <taxon>Craniata</taxon>
        <taxon>Vertebrata</taxon>
        <taxon>Euteleostomi</taxon>
        <taxon>Mammalia</taxon>
        <taxon>Metatheria</taxon>
        <taxon>Dasyuromorphia</taxon>
        <taxon>Dasyuridae</taxon>
        <taxon>Sarcophilus</taxon>
    </lineage>
</organism>
<evidence type="ECO:0000313" key="3">
    <source>
        <dbReference type="Proteomes" id="UP000007648"/>
    </source>
</evidence>
<dbReference type="GeneTree" id="ENSGT01010000222815"/>
<evidence type="ECO:0000313" key="2">
    <source>
        <dbReference type="Ensembl" id="ENSSHAP00000026543.1"/>
    </source>
</evidence>
<dbReference type="InParanoid" id="A0A7N4UYY3"/>
<dbReference type="GO" id="GO:0044325">
    <property type="term" value="F:transmembrane transporter binding"/>
    <property type="evidence" value="ECO:0007669"/>
    <property type="project" value="Ensembl"/>
</dbReference>
<keyword evidence="1" id="KW-1133">Transmembrane helix</keyword>
<protein>
    <submittedName>
        <fullName evidence="2">Small integral membrane protein 43</fullName>
    </submittedName>
</protein>
<dbReference type="Ensembl" id="ENSSHAT00000051038.1">
    <property type="protein sequence ID" value="ENSSHAP00000026543.1"/>
    <property type="gene ID" value="ENSSHAG00000023755.1"/>
</dbReference>
<keyword evidence="3" id="KW-1185">Reference proteome</keyword>
<gene>
    <name evidence="2" type="primary">SMIM43</name>
</gene>
<reference evidence="2 3" key="1">
    <citation type="journal article" date="2011" name="Proc. Natl. Acad. Sci. U.S.A.">
        <title>Genetic diversity and population structure of the endangered marsupial Sarcophilus harrisii (Tasmanian devil).</title>
        <authorList>
            <person name="Miller W."/>
            <person name="Hayes V.M."/>
            <person name="Ratan A."/>
            <person name="Petersen D.C."/>
            <person name="Wittekindt N.E."/>
            <person name="Miller J."/>
            <person name="Walenz B."/>
            <person name="Knight J."/>
            <person name="Qi J."/>
            <person name="Zhao F."/>
            <person name="Wang Q."/>
            <person name="Bedoya-Reina O.C."/>
            <person name="Katiyar N."/>
            <person name="Tomsho L.P."/>
            <person name="Kasson L.M."/>
            <person name="Hardie R.A."/>
            <person name="Woodbridge P."/>
            <person name="Tindall E.A."/>
            <person name="Bertelsen M.F."/>
            <person name="Dixon D."/>
            <person name="Pyecroft S."/>
            <person name="Helgen K.M."/>
            <person name="Lesk A.M."/>
            <person name="Pringle T.H."/>
            <person name="Patterson N."/>
            <person name="Zhang Y."/>
            <person name="Kreiss A."/>
            <person name="Woods G.M."/>
            <person name="Jones M.E."/>
            <person name="Schuster S.C."/>
        </authorList>
    </citation>
    <scope>NUCLEOTIDE SEQUENCE [LARGE SCALE GENOMIC DNA]</scope>
</reference>
<evidence type="ECO:0000256" key="1">
    <source>
        <dbReference type="SAM" id="Phobius"/>
    </source>
</evidence>
<feature type="transmembrane region" description="Helical" evidence="1">
    <location>
        <begin position="6"/>
        <end position="29"/>
    </location>
</feature>
<accession>A0A7N4UYY3</accession>
<sequence length="63" mass="7346">MEWELNLLLYLALFFLLLFLLFLLLFAVIKQLKNSIAHTAGVLQPSRLSLPREPWGFCREQAV</sequence>
<dbReference type="AlphaFoldDB" id="A0A7N4UYY3"/>